<dbReference type="GO" id="GO:0051252">
    <property type="term" value="P:regulation of RNA metabolic process"/>
    <property type="evidence" value="ECO:0007669"/>
    <property type="project" value="InterPro"/>
</dbReference>
<dbReference type="Pfam" id="PF03737">
    <property type="entry name" value="RraA-like"/>
    <property type="match status" value="1"/>
</dbReference>
<protein>
    <recommendedName>
        <fullName evidence="10">4-hydroxy-4-methyl-2-oxoglutarate aldolase</fullName>
        <shortName evidence="10">HMG aldolase</shortName>
        <ecNumber evidence="10">4.1.1.112</ecNumber>
        <ecNumber evidence="10">4.1.3.17</ecNumber>
    </recommendedName>
    <alternativeName>
        <fullName evidence="10">Oxaloacetate decarboxylase</fullName>
    </alternativeName>
</protein>
<name>A0A562BIJ2_9BURK</name>
<evidence type="ECO:0000256" key="8">
    <source>
        <dbReference type="ARBA" id="ARBA00047973"/>
    </source>
</evidence>
<dbReference type="EC" id="4.1.1.112" evidence="10"/>
<dbReference type="SUPFAM" id="SSF89562">
    <property type="entry name" value="RraA-like"/>
    <property type="match status" value="1"/>
</dbReference>
<comment type="caution">
    <text evidence="11">The sequence shown here is derived from an EMBL/GenBank/DDBJ whole genome shotgun (WGS) entry which is preliminary data.</text>
</comment>
<dbReference type="NCBIfam" id="NF006875">
    <property type="entry name" value="PRK09372.1"/>
    <property type="match status" value="1"/>
</dbReference>
<evidence type="ECO:0000313" key="11">
    <source>
        <dbReference type="EMBL" id="TWG84976.1"/>
    </source>
</evidence>
<evidence type="ECO:0000256" key="10">
    <source>
        <dbReference type="RuleBase" id="RU004338"/>
    </source>
</evidence>
<evidence type="ECO:0000256" key="1">
    <source>
        <dbReference type="ARBA" id="ARBA00001342"/>
    </source>
</evidence>
<comment type="subunit">
    <text evidence="4 10">Homotrimer.</text>
</comment>
<feature type="binding site" evidence="9">
    <location>
        <position position="102"/>
    </location>
    <ligand>
        <name>Mg(2+)</name>
        <dbReference type="ChEBI" id="CHEBI:18420"/>
    </ligand>
</feature>
<keyword evidence="12" id="KW-1185">Reference proteome</keyword>
<evidence type="ECO:0000256" key="9">
    <source>
        <dbReference type="PIRSR" id="PIRSR605493-1"/>
    </source>
</evidence>
<dbReference type="GO" id="GO:0047443">
    <property type="term" value="F:4-hydroxy-4-methyl-2-oxoglutarate aldolase activity"/>
    <property type="evidence" value="ECO:0007669"/>
    <property type="project" value="UniProtKB-EC"/>
</dbReference>
<dbReference type="GO" id="GO:0008428">
    <property type="term" value="F:ribonuclease inhibitor activity"/>
    <property type="evidence" value="ECO:0007669"/>
    <property type="project" value="InterPro"/>
</dbReference>
<comment type="function">
    <text evidence="7 10">Catalyzes the aldol cleavage of 4-hydroxy-4-methyl-2-oxoglutarate (HMG) into 2 molecules of pyruvate. Also contains a secondary oxaloacetate (OAA) decarboxylase activity due to the common pyruvate enolate transition state formed following C-C bond cleavage in the retro-aldol and decarboxylation reactions.</text>
</comment>
<dbReference type="Gene3D" id="3.50.30.40">
    <property type="entry name" value="Ribonuclease E inhibitor RraA/RraA-like"/>
    <property type="match status" value="1"/>
</dbReference>
<dbReference type="GO" id="GO:0008948">
    <property type="term" value="F:oxaloacetate decarboxylase activity"/>
    <property type="evidence" value="ECO:0007669"/>
    <property type="project" value="UniProtKB-EC"/>
</dbReference>
<evidence type="ECO:0000256" key="3">
    <source>
        <dbReference type="ARBA" id="ARBA00008621"/>
    </source>
</evidence>
<sequence length="164" mass="16950">MPAFPCEPTSDLADRHGERVRGYCSPFASYGGRTVFFGPIETLRSIEDPKAVRACLAEPGNGRVLVVDAGGSLRAAVLGDNMARLAHGNGWAGVVIHGAVRDRDGLSSIDIGVLALGTVPIRASAAGPAQRGGTIAFLGMEFVPGSYFFCDADGILLADGPLPP</sequence>
<keyword evidence="5 9" id="KW-0479">Metal-binding</keyword>
<evidence type="ECO:0000256" key="2">
    <source>
        <dbReference type="ARBA" id="ARBA00001968"/>
    </source>
</evidence>
<evidence type="ECO:0000256" key="5">
    <source>
        <dbReference type="ARBA" id="ARBA00022723"/>
    </source>
</evidence>
<dbReference type="EC" id="4.1.3.17" evidence="10"/>
<dbReference type="GO" id="GO:0046872">
    <property type="term" value="F:metal ion binding"/>
    <property type="evidence" value="ECO:0007669"/>
    <property type="project" value="UniProtKB-KW"/>
</dbReference>
<evidence type="ECO:0000256" key="7">
    <source>
        <dbReference type="ARBA" id="ARBA00025046"/>
    </source>
</evidence>
<feature type="binding site" evidence="9">
    <location>
        <begin position="79"/>
        <end position="82"/>
    </location>
    <ligand>
        <name>substrate</name>
    </ligand>
</feature>
<feature type="binding site" evidence="9">
    <location>
        <position position="101"/>
    </location>
    <ligand>
        <name>substrate</name>
    </ligand>
</feature>
<dbReference type="Proteomes" id="UP000318141">
    <property type="component" value="Unassembled WGS sequence"/>
</dbReference>
<comment type="catalytic activity">
    <reaction evidence="8 10">
        <text>oxaloacetate + H(+) = pyruvate + CO2</text>
        <dbReference type="Rhea" id="RHEA:15641"/>
        <dbReference type="ChEBI" id="CHEBI:15361"/>
        <dbReference type="ChEBI" id="CHEBI:15378"/>
        <dbReference type="ChEBI" id="CHEBI:16452"/>
        <dbReference type="ChEBI" id="CHEBI:16526"/>
        <dbReference type="EC" id="4.1.1.112"/>
    </reaction>
</comment>
<reference evidence="11 12" key="1">
    <citation type="submission" date="2019-07" db="EMBL/GenBank/DDBJ databases">
        <title>Genome sequencing of lignin-degrading bacterial isolates.</title>
        <authorList>
            <person name="Gladden J."/>
        </authorList>
    </citation>
    <scope>NUCLEOTIDE SEQUENCE [LARGE SCALE GENOMIC DNA]</scope>
    <source>
        <strain evidence="11 12">J11</strain>
    </source>
</reference>
<gene>
    <name evidence="11" type="ORF">L602_002700000680</name>
</gene>
<dbReference type="PANTHER" id="PTHR33254:SF4">
    <property type="entry name" value="4-HYDROXY-4-METHYL-2-OXOGLUTARATE ALDOLASE 3-RELATED"/>
    <property type="match status" value="1"/>
</dbReference>
<evidence type="ECO:0000256" key="6">
    <source>
        <dbReference type="ARBA" id="ARBA00023239"/>
    </source>
</evidence>
<accession>A0A562BIJ2</accession>
<comment type="cofactor">
    <cofactor evidence="9">
        <name>Mg(2+)</name>
        <dbReference type="ChEBI" id="CHEBI:18420"/>
    </cofactor>
</comment>
<organism evidence="11 12">
    <name type="scientific">Cupriavidus gilardii J11</name>
    <dbReference type="NCBI Taxonomy" id="936133"/>
    <lineage>
        <taxon>Bacteria</taxon>
        <taxon>Pseudomonadati</taxon>
        <taxon>Pseudomonadota</taxon>
        <taxon>Betaproteobacteria</taxon>
        <taxon>Burkholderiales</taxon>
        <taxon>Burkholderiaceae</taxon>
        <taxon>Cupriavidus</taxon>
    </lineage>
</organism>
<dbReference type="NCBIfam" id="TIGR01935">
    <property type="entry name" value="NOT-MenG"/>
    <property type="match status" value="1"/>
</dbReference>
<keyword evidence="9" id="KW-0460">Magnesium</keyword>
<comment type="cofactor">
    <cofactor evidence="2 10">
        <name>a divalent metal cation</name>
        <dbReference type="ChEBI" id="CHEBI:60240"/>
    </cofactor>
</comment>
<evidence type="ECO:0000313" key="12">
    <source>
        <dbReference type="Proteomes" id="UP000318141"/>
    </source>
</evidence>
<comment type="catalytic activity">
    <reaction evidence="1 10">
        <text>4-hydroxy-4-methyl-2-oxoglutarate = 2 pyruvate</text>
        <dbReference type="Rhea" id="RHEA:22748"/>
        <dbReference type="ChEBI" id="CHEBI:15361"/>
        <dbReference type="ChEBI" id="CHEBI:58276"/>
        <dbReference type="EC" id="4.1.3.17"/>
    </reaction>
</comment>
<dbReference type="InterPro" id="IPR005493">
    <property type="entry name" value="RraA/RraA-like"/>
</dbReference>
<dbReference type="InterPro" id="IPR010203">
    <property type="entry name" value="RraA"/>
</dbReference>
<dbReference type="PANTHER" id="PTHR33254">
    <property type="entry name" value="4-HYDROXY-4-METHYL-2-OXOGLUTARATE ALDOLASE 3-RELATED"/>
    <property type="match status" value="1"/>
</dbReference>
<dbReference type="OrthoDB" id="943692at2"/>
<comment type="similarity">
    <text evidence="3 10">Belongs to the class II aldolase/RraA-like family.</text>
</comment>
<dbReference type="EMBL" id="VLJN01000020">
    <property type="protein sequence ID" value="TWG84976.1"/>
    <property type="molecule type" value="Genomic_DNA"/>
</dbReference>
<proteinExistence type="inferred from homology"/>
<evidence type="ECO:0000256" key="4">
    <source>
        <dbReference type="ARBA" id="ARBA00011233"/>
    </source>
</evidence>
<dbReference type="AlphaFoldDB" id="A0A562BIJ2"/>
<dbReference type="CDD" id="cd16841">
    <property type="entry name" value="RraA_family"/>
    <property type="match status" value="1"/>
</dbReference>
<keyword evidence="6 10" id="KW-0456">Lyase</keyword>
<dbReference type="InterPro" id="IPR036704">
    <property type="entry name" value="RraA/RraA-like_sf"/>
</dbReference>